<organism evidence="2 3">
    <name type="scientific">Candidatus Dojkabacteria bacterium</name>
    <dbReference type="NCBI Taxonomy" id="2099670"/>
    <lineage>
        <taxon>Bacteria</taxon>
        <taxon>Candidatus Dojkabacteria</taxon>
    </lineage>
</organism>
<keyword evidence="1" id="KW-0175">Coiled coil</keyword>
<gene>
    <name evidence="2" type="ORF">KC678_04960</name>
</gene>
<protein>
    <submittedName>
        <fullName evidence="2">Uncharacterized protein</fullName>
    </submittedName>
</protein>
<sequence length="331" mass="39474">MEVEKVLKFDIEYNLPYQNFLYNNHWVTQVQPVYFDKTKERIVQLIDENINYEDESNIIFIEDLLNDLTDFISTLNERLDKYYSFQFSVQDWSASLDSPKYKPEISPLDLPEPSPVNNFDDREEYVIEIVKGFFDIDFDTHYTKEELNDIIFKNNEEDEGEEIDINEIQLTYAKAHLTYILTLHLEMVKEIALTLSNIVKVYKRKKSNIEEKSVVADDLKLEFDLSKTNLGHLFYNLYEIGIIAKDKTDVRDERTKLKNYLNHANIFYQDKNDKSKYNRAQKMNRAMPISRDIDEKEVKLEIAFLTDLTSRLNNRIDKLEEIFSKIKQKYK</sequence>
<dbReference type="AlphaFoldDB" id="A0A955L2A9"/>
<proteinExistence type="predicted"/>
<name>A0A955L2A9_9BACT</name>
<evidence type="ECO:0000256" key="1">
    <source>
        <dbReference type="SAM" id="Coils"/>
    </source>
</evidence>
<feature type="coiled-coil region" evidence="1">
    <location>
        <begin position="302"/>
        <end position="329"/>
    </location>
</feature>
<reference evidence="2" key="1">
    <citation type="submission" date="2020-04" db="EMBL/GenBank/DDBJ databases">
        <authorList>
            <person name="Zhang T."/>
        </authorList>
    </citation>
    <scope>NUCLEOTIDE SEQUENCE</scope>
    <source>
        <strain evidence="2">HKST-UBA13</strain>
    </source>
</reference>
<evidence type="ECO:0000313" key="3">
    <source>
        <dbReference type="Proteomes" id="UP000775877"/>
    </source>
</evidence>
<dbReference type="EMBL" id="JAGQLJ010000138">
    <property type="protein sequence ID" value="MCA9381590.1"/>
    <property type="molecule type" value="Genomic_DNA"/>
</dbReference>
<evidence type="ECO:0000313" key="2">
    <source>
        <dbReference type="EMBL" id="MCA9381590.1"/>
    </source>
</evidence>
<reference evidence="2" key="2">
    <citation type="journal article" date="2021" name="Microbiome">
        <title>Successional dynamics and alternative stable states in a saline activated sludge microbial community over 9 years.</title>
        <authorList>
            <person name="Wang Y."/>
            <person name="Ye J."/>
            <person name="Ju F."/>
            <person name="Liu L."/>
            <person name="Boyd J.A."/>
            <person name="Deng Y."/>
            <person name="Parks D.H."/>
            <person name="Jiang X."/>
            <person name="Yin X."/>
            <person name="Woodcroft B.J."/>
            <person name="Tyson G.W."/>
            <person name="Hugenholtz P."/>
            <person name="Polz M.F."/>
            <person name="Zhang T."/>
        </authorList>
    </citation>
    <scope>NUCLEOTIDE SEQUENCE</scope>
    <source>
        <strain evidence="2">HKST-UBA13</strain>
    </source>
</reference>
<accession>A0A955L2A9</accession>
<comment type="caution">
    <text evidence="2">The sequence shown here is derived from an EMBL/GenBank/DDBJ whole genome shotgun (WGS) entry which is preliminary data.</text>
</comment>
<dbReference type="Proteomes" id="UP000775877">
    <property type="component" value="Unassembled WGS sequence"/>
</dbReference>